<keyword evidence="2 5" id="KW-0378">Hydrolase</keyword>
<protein>
    <submittedName>
        <fullName evidence="5">Allophanate hydrolase</fullName>
    </submittedName>
</protein>
<accession>A0A2S2BQI9</accession>
<dbReference type="GO" id="GO:0005524">
    <property type="term" value="F:ATP binding"/>
    <property type="evidence" value="ECO:0007669"/>
    <property type="project" value="UniProtKB-KW"/>
</dbReference>
<dbReference type="KEGG" id="roz:CBI38_03835"/>
<organism evidence="5 6">
    <name type="scientific">Rhodococcus oxybenzonivorans</name>
    <dbReference type="NCBI Taxonomy" id="1990687"/>
    <lineage>
        <taxon>Bacteria</taxon>
        <taxon>Bacillati</taxon>
        <taxon>Actinomycetota</taxon>
        <taxon>Actinomycetes</taxon>
        <taxon>Mycobacteriales</taxon>
        <taxon>Nocardiaceae</taxon>
        <taxon>Rhodococcus</taxon>
    </lineage>
</organism>
<keyword evidence="6" id="KW-1185">Reference proteome</keyword>
<dbReference type="Gene3D" id="3.30.1360.40">
    <property type="match status" value="1"/>
</dbReference>
<dbReference type="Pfam" id="PF02682">
    <property type="entry name" value="CT_C_D"/>
    <property type="match status" value="1"/>
</dbReference>
<feature type="domain" description="Carboxyltransferase" evidence="4">
    <location>
        <begin position="1"/>
        <end position="192"/>
    </location>
</feature>
<dbReference type="InterPro" id="IPR029000">
    <property type="entry name" value="Cyclophilin-like_dom_sf"/>
</dbReference>
<reference evidence="5 6" key="1">
    <citation type="submission" date="2017-05" db="EMBL/GenBank/DDBJ databases">
        <title>Isolation of Rhodococcus sp. S2-17 biodegrading of BP-3.</title>
        <authorList>
            <person name="Lee Y."/>
            <person name="Kim K.H."/>
            <person name="Chun B.H."/>
            <person name="Jung H.S."/>
            <person name="Jeon C.O."/>
        </authorList>
    </citation>
    <scope>NUCLEOTIDE SEQUENCE [LARGE SCALE GENOMIC DNA]</scope>
    <source>
        <strain evidence="5 6">S2-17</strain>
    </source>
</reference>
<dbReference type="GO" id="GO:0016787">
    <property type="term" value="F:hydrolase activity"/>
    <property type="evidence" value="ECO:0007669"/>
    <property type="project" value="UniProtKB-KW"/>
</dbReference>
<dbReference type="OrthoDB" id="9778567at2"/>
<name>A0A2S2BQI9_9NOCA</name>
<evidence type="ECO:0000256" key="1">
    <source>
        <dbReference type="ARBA" id="ARBA00022741"/>
    </source>
</evidence>
<dbReference type="SUPFAM" id="SSF160467">
    <property type="entry name" value="PH0987 N-terminal domain-like"/>
    <property type="match status" value="1"/>
</dbReference>
<sequence>MRVLDVGDAAVLAEFEDLDTVLAHFRALDEARPPGVGEIVPAARTILVRFDRAATSRDRVVRWLRTTEPRTGSPEDTSEHLQISVRYDGPDLEEVAELTGLGVDGVIEAHTGTPWTVAFSGFAPGFGYLTGGAPELHVPRRSTPRTSVPAGAVGLAGEFTGIYPRNSPGGWQLIGSTDERIWDAQRSPPALLRPGVVVHFAPVSTS</sequence>
<dbReference type="RefSeq" id="WP_109326522.1">
    <property type="nucleotide sequence ID" value="NZ_CP021354.1"/>
</dbReference>
<gene>
    <name evidence="5" type="ORF">CBI38_03835</name>
</gene>
<evidence type="ECO:0000313" key="5">
    <source>
        <dbReference type="EMBL" id="AWK70828.1"/>
    </source>
</evidence>
<evidence type="ECO:0000313" key="6">
    <source>
        <dbReference type="Proteomes" id="UP000245711"/>
    </source>
</evidence>
<proteinExistence type="predicted"/>
<dbReference type="PANTHER" id="PTHR34698">
    <property type="entry name" value="5-OXOPROLINASE SUBUNIT B"/>
    <property type="match status" value="1"/>
</dbReference>
<dbReference type="EMBL" id="CP021354">
    <property type="protein sequence ID" value="AWK70828.1"/>
    <property type="molecule type" value="Genomic_DNA"/>
</dbReference>
<evidence type="ECO:0000256" key="3">
    <source>
        <dbReference type="ARBA" id="ARBA00022840"/>
    </source>
</evidence>
<dbReference type="Proteomes" id="UP000245711">
    <property type="component" value="Chromosome"/>
</dbReference>
<evidence type="ECO:0000259" key="4">
    <source>
        <dbReference type="SMART" id="SM00796"/>
    </source>
</evidence>
<dbReference type="InterPro" id="IPR010016">
    <property type="entry name" value="PxpB"/>
</dbReference>
<dbReference type="PANTHER" id="PTHR34698:SF2">
    <property type="entry name" value="5-OXOPROLINASE SUBUNIT B"/>
    <property type="match status" value="1"/>
</dbReference>
<evidence type="ECO:0000256" key="2">
    <source>
        <dbReference type="ARBA" id="ARBA00022801"/>
    </source>
</evidence>
<dbReference type="Gene3D" id="2.40.100.10">
    <property type="entry name" value="Cyclophilin-like"/>
    <property type="match status" value="1"/>
</dbReference>
<keyword evidence="3" id="KW-0067">ATP-binding</keyword>
<dbReference type="InterPro" id="IPR003833">
    <property type="entry name" value="CT_C_D"/>
</dbReference>
<dbReference type="AlphaFoldDB" id="A0A2S2BQI9"/>
<dbReference type="SMART" id="SM00796">
    <property type="entry name" value="AHS1"/>
    <property type="match status" value="1"/>
</dbReference>
<keyword evidence="1" id="KW-0547">Nucleotide-binding</keyword>
<dbReference type="SUPFAM" id="SSF50891">
    <property type="entry name" value="Cyclophilin-like"/>
    <property type="match status" value="1"/>
</dbReference>